<organism evidence="2 3">
    <name type="scientific">Olea europaea subsp. europaea</name>
    <dbReference type="NCBI Taxonomy" id="158383"/>
    <lineage>
        <taxon>Eukaryota</taxon>
        <taxon>Viridiplantae</taxon>
        <taxon>Streptophyta</taxon>
        <taxon>Embryophyta</taxon>
        <taxon>Tracheophyta</taxon>
        <taxon>Spermatophyta</taxon>
        <taxon>Magnoliopsida</taxon>
        <taxon>eudicotyledons</taxon>
        <taxon>Gunneridae</taxon>
        <taxon>Pentapetalae</taxon>
        <taxon>asterids</taxon>
        <taxon>lamiids</taxon>
        <taxon>Lamiales</taxon>
        <taxon>Oleaceae</taxon>
        <taxon>Oleeae</taxon>
        <taxon>Olea</taxon>
    </lineage>
</organism>
<name>A0A8S0UYK4_OLEEU</name>
<evidence type="ECO:0000256" key="1">
    <source>
        <dbReference type="SAM" id="Phobius"/>
    </source>
</evidence>
<protein>
    <submittedName>
        <fullName evidence="2">Uncharacterized protein LOC111406962</fullName>
    </submittedName>
</protein>
<keyword evidence="1" id="KW-0812">Transmembrane</keyword>
<dbReference type="Proteomes" id="UP000594638">
    <property type="component" value="Unassembled WGS sequence"/>
</dbReference>
<proteinExistence type="predicted"/>
<dbReference type="Gramene" id="OE9A046379T1">
    <property type="protein sequence ID" value="OE9A046379C1"/>
    <property type="gene ID" value="OE9A046379"/>
</dbReference>
<dbReference type="EMBL" id="CACTIH010009115">
    <property type="protein sequence ID" value="CAA3024696.1"/>
    <property type="molecule type" value="Genomic_DNA"/>
</dbReference>
<dbReference type="OrthoDB" id="1110706at2759"/>
<reference evidence="2 3" key="1">
    <citation type="submission" date="2019-12" db="EMBL/GenBank/DDBJ databases">
        <authorList>
            <person name="Alioto T."/>
            <person name="Alioto T."/>
            <person name="Gomez Garrido J."/>
        </authorList>
    </citation>
    <scope>NUCLEOTIDE SEQUENCE [LARGE SCALE GENOMIC DNA]</scope>
</reference>
<sequence length="121" mass="13468">MLVSTFELICLAASNSHAVFCFCILIIVILVIGNFKSTSQYNEEKPDPSHSFARENKDFTNMENNYSSCGKAKKLAEADEVEASFVDITTIDDEERSQVDKEVEDAEIEASSVSITMIDDE</sequence>
<keyword evidence="3" id="KW-1185">Reference proteome</keyword>
<dbReference type="PANTHER" id="PTHR36595:SF1">
    <property type="entry name" value="TRANSMEMBRANE PROTEIN"/>
    <property type="match status" value="1"/>
</dbReference>
<dbReference type="AlphaFoldDB" id="A0A8S0UYK4"/>
<feature type="transmembrane region" description="Helical" evidence="1">
    <location>
        <begin position="6"/>
        <end position="32"/>
    </location>
</feature>
<evidence type="ECO:0000313" key="2">
    <source>
        <dbReference type="EMBL" id="CAA3024696.1"/>
    </source>
</evidence>
<gene>
    <name evidence="2" type="ORF">OLEA9_A046379</name>
</gene>
<dbReference type="PANTHER" id="PTHR36595">
    <property type="entry name" value="TRANSMEMBRANE PROTEIN"/>
    <property type="match status" value="1"/>
</dbReference>
<accession>A0A8S0UYK4</accession>
<keyword evidence="1" id="KW-0472">Membrane</keyword>
<keyword evidence="1" id="KW-1133">Transmembrane helix</keyword>
<evidence type="ECO:0000313" key="3">
    <source>
        <dbReference type="Proteomes" id="UP000594638"/>
    </source>
</evidence>
<comment type="caution">
    <text evidence="2">The sequence shown here is derived from an EMBL/GenBank/DDBJ whole genome shotgun (WGS) entry which is preliminary data.</text>
</comment>